<keyword evidence="6" id="KW-1185">Reference proteome</keyword>
<feature type="region of interest" description="Disordered" evidence="2">
    <location>
        <begin position="479"/>
        <end position="504"/>
    </location>
</feature>
<dbReference type="PANTHER" id="PTHR48258">
    <property type="entry name" value="DUF4218 DOMAIN-CONTAINING PROTEIN-RELATED"/>
    <property type="match status" value="1"/>
</dbReference>
<organism evidence="5 6">
    <name type="scientific">Tanacetum coccineum</name>
    <dbReference type="NCBI Taxonomy" id="301880"/>
    <lineage>
        <taxon>Eukaryota</taxon>
        <taxon>Viridiplantae</taxon>
        <taxon>Streptophyta</taxon>
        <taxon>Embryophyta</taxon>
        <taxon>Tracheophyta</taxon>
        <taxon>Spermatophyta</taxon>
        <taxon>Magnoliopsida</taxon>
        <taxon>eudicotyledons</taxon>
        <taxon>Gunneridae</taxon>
        <taxon>Pentapetalae</taxon>
        <taxon>asterids</taxon>
        <taxon>campanulids</taxon>
        <taxon>Asterales</taxon>
        <taxon>Asteraceae</taxon>
        <taxon>Asteroideae</taxon>
        <taxon>Anthemideae</taxon>
        <taxon>Anthemidinae</taxon>
        <taxon>Tanacetum</taxon>
    </lineage>
</organism>
<feature type="compositionally biased region" description="Polar residues" evidence="2">
    <location>
        <begin position="594"/>
        <end position="605"/>
    </location>
</feature>
<proteinExistence type="predicted"/>
<reference evidence="5" key="1">
    <citation type="journal article" date="2022" name="Int. J. Mol. Sci.">
        <title>Draft Genome of Tanacetum Coccineum: Genomic Comparison of Closely Related Tanacetum-Family Plants.</title>
        <authorList>
            <person name="Yamashiro T."/>
            <person name="Shiraishi A."/>
            <person name="Nakayama K."/>
            <person name="Satake H."/>
        </authorList>
    </citation>
    <scope>NUCLEOTIDE SEQUENCE</scope>
</reference>
<evidence type="ECO:0000256" key="2">
    <source>
        <dbReference type="SAM" id="MobiDB-lite"/>
    </source>
</evidence>
<evidence type="ECO:0000313" key="5">
    <source>
        <dbReference type="EMBL" id="GJT92693.1"/>
    </source>
</evidence>
<reference evidence="5" key="2">
    <citation type="submission" date="2022-01" db="EMBL/GenBank/DDBJ databases">
        <authorList>
            <person name="Yamashiro T."/>
            <person name="Shiraishi A."/>
            <person name="Satake H."/>
            <person name="Nakayama K."/>
        </authorList>
    </citation>
    <scope>NUCLEOTIDE SEQUENCE</scope>
</reference>
<feature type="region of interest" description="Disordered" evidence="2">
    <location>
        <begin position="567"/>
        <end position="680"/>
    </location>
</feature>
<dbReference type="Pfam" id="PF13952">
    <property type="entry name" value="DUF4216"/>
    <property type="match status" value="1"/>
</dbReference>
<evidence type="ECO:0000259" key="3">
    <source>
        <dbReference type="Pfam" id="PF13952"/>
    </source>
</evidence>
<comment type="caution">
    <text evidence="5">The sequence shown here is derived from an EMBL/GenBank/DDBJ whole genome shotgun (WGS) entry which is preliminary data.</text>
</comment>
<evidence type="ECO:0000313" key="6">
    <source>
        <dbReference type="Proteomes" id="UP001151760"/>
    </source>
</evidence>
<dbReference type="InterPro" id="IPR025312">
    <property type="entry name" value="DUF4216"/>
</dbReference>
<dbReference type="EMBL" id="BQNB010020134">
    <property type="protein sequence ID" value="GJT92693.1"/>
    <property type="molecule type" value="Genomic_DNA"/>
</dbReference>
<evidence type="ECO:0000259" key="4">
    <source>
        <dbReference type="Pfam" id="PF13960"/>
    </source>
</evidence>
<dbReference type="InterPro" id="IPR025452">
    <property type="entry name" value="DUF4218"/>
</dbReference>
<keyword evidence="1" id="KW-0175">Coiled coil</keyword>
<name>A0ABQ5HZU6_9ASTR</name>
<sequence>MLPNPIWDAITELCTFFRVICSKVLHISDLEELQKSIVITICKLEKIFPRGFFDSMEHLVIYFVREAILGILKRRIRNKARAEGSIVEAYSVDELSNFCNLYLGRRVQTRLNRESRNFAPEIPCSLKIENRLSIFKVPSQRLFGGKSKVLSGDEMHKIHTYVFDVCAGSSNGFYWLCYIPTGRLCWLKKVQISDSFATTQQQSWINKSLFKFDNSIRETEPSIKDGELDRRREALFASWFNTNVMLASDSSNAHLKSYGGRVTQNSGVCVKGAVSDQHESDYYGLLDEIIEVEYDSDLGRCVVVLFKCTWFDPVQGVKVDKKNKMVDIKHTKKGCLDNPYILALQAKQVYYTPYPCAKDSWAIVKTSPKGVFELEEDISEVKDDDNHVGDDFFQENERLICTTDINHLASFEIWSSFCILVDHVLLFLVIIMSNGWRRSGPRPSHVDISGNGYAGSILLENHHADVNNDEGVAVSEPGVEASNATRGPNTPNPLPEPADRPMISTSADEFDDQKSLGHSITSIIQFRFSEPWATWGCVPRDKQDQMWLRFLEIKHERPIRSTELFTHTHAMKGTKPLDQLLSRSVGSNRAARANGSTGSNRSAGVNRSAGENGSANGSAGENRPAGENKSAGVNGLVGENGSANGSAGANGSVGSVASTSTGVGESNEVGESSGGQTVELRWVNEKSRDHMEKYQGAMVESHGENVESHPHNEIPWNKITPPNQGNTFGAYNASDPVFLLTGTPSIRNASTSHPQIEKVEVLEKSMKDLEQVREKDKELLEEAIEQERKLNEEKFETFKKERNDKLVEALAQLKEQPPTPYSA</sequence>
<gene>
    <name evidence="5" type="ORF">Tco_1081538</name>
</gene>
<feature type="compositionally biased region" description="Low complexity" evidence="2">
    <location>
        <begin position="606"/>
        <end position="623"/>
    </location>
</feature>
<feature type="coiled-coil region" evidence="1">
    <location>
        <begin position="759"/>
        <end position="797"/>
    </location>
</feature>
<feature type="domain" description="DUF4216" evidence="3">
    <location>
        <begin position="290"/>
        <end position="364"/>
    </location>
</feature>
<evidence type="ECO:0000256" key="1">
    <source>
        <dbReference type="SAM" id="Coils"/>
    </source>
</evidence>
<accession>A0ABQ5HZU6</accession>
<protein>
    <submittedName>
        <fullName evidence="5">Transposon, En/Spm-like, transposase-associated domain protein</fullName>
    </submittedName>
</protein>
<feature type="domain" description="DUF4218" evidence="4">
    <location>
        <begin position="20"/>
        <end position="117"/>
    </location>
</feature>
<dbReference type="PANTHER" id="PTHR48258:SF4">
    <property type="entry name" value="DUF4216 DOMAIN-CONTAINING PROTEIN"/>
    <property type="match status" value="1"/>
</dbReference>
<dbReference type="Proteomes" id="UP001151760">
    <property type="component" value="Unassembled WGS sequence"/>
</dbReference>
<dbReference type="Pfam" id="PF13960">
    <property type="entry name" value="DUF4218"/>
    <property type="match status" value="1"/>
</dbReference>
<feature type="compositionally biased region" description="Low complexity" evidence="2">
    <location>
        <begin position="637"/>
        <end position="675"/>
    </location>
</feature>